<dbReference type="EMBL" id="AZAC01000034">
    <property type="protein sequence ID" value="KIX12134.1"/>
    <property type="molecule type" value="Genomic_DNA"/>
</dbReference>
<reference evidence="13 14" key="1">
    <citation type="submission" date="2013-11" db="EMBL/GenBank/DDBJ databases">
        <title>Metagenomic analysis of a methanogenic consortium involved in long chain n-alkane degradation.</title>
        <authorList>
            <person name="Davidova I.A."/>
            <person name="Callaghan A.V."/>
            <person name="Wawrik B."/>
            <person name="Pruitt S."/>
            <person name="Marks C."/>
            <person name="Duncan K.E."/>
            <person name="Suflita J.M."/>
        </authorList>
    </citation>
    <scope>NUCLEOTIDE SEQUENCE [LARGE SCALE GENOMIC DNA]</scope>
    <source>
        <strain evidence="13 14">SPR</strain>
    </source>
</reference>
<evidence type="ECO:0000313" key="13">
    <source>
        <dbReference type="EMBL" id="KIX12134.1"/>
    </source>
</evidence>
<evidence type="ECO:0000256" key="7">
    <source>
        <dbReference type="ARBA" id="ARBA00022490"/>
    </source>
</evidence>
<sequence length="318" mass="34069">MNQRALDALRPLLDDPAGYGVELHKTESKATIIDAGVNTPGSLEAGRIMAEVCLAGLARVEFTDLEINGKSLLGVAVTVAHPKLACMAAQYAGWAFKARDPEGADSYFAMGSGPARAAYAGEEIYAKLNYREDAQVAVLVLETGALPPDWACVKAAEKCGVAPENLYLLTAPTASLAGSVQVAGRIVETGMHKMFELGFDLDKVIAGFGVCPVAPVAKNDLRAIGRTNDAVLYGGKAWYTVKAQDSELEELLPNLPSSSSADYGTSFYQLFKRYDGDFYKIDPMLFSPAQVMVNNLESGRSFEAGKVDMTPVMEEYLS</sequence>
<comment type="function">
    <text evidence="1 12">Catalyzes the hydrolysis of methenyl-H(4)MPT(+) to 5-formyl-H(4)MPT.</text>
</comment>
<dbReference type="CDD" id="cd00545">
    <property type="entry name" value="MCH"/>
    <property type="match status" value="1"/>
</dbReference>
<evidence type="ECO:0000313" key="14">
    <source>
        <dbReference type="Proteomes" id="UP000032233"/>
    </source>
</evidence>
<comment type="pathway">
    <text evidence="3 12">One-carbon metabolism; formaldehyde degradation; formate from formaldehyde (H(4)MPT route): step 3/5.</text>
</comment>
<dbReference type="GO" id="GO:0018759">
    <property type="term" value="F:methenyltetrahydromethanopterin cyclohydrolase activity"/>
    <property type="evidence" value="ECO:0007669"/>
    <property type="project" value="UniProtKB-UniRule"/>
</dbReference>
<proteinExistence type="inferred from homology"/>
<accession>A0A0D2J1P4</accession>
<keyword evidence="14" id="KW-1185">Reference proteome</keyword>
<dbReference type="GO" id="GO:0006730">
    <property type="term" value="P:one-carbon metabolic process"/>
    <property type="evidence" value="ECO:0007669"/>
    <property type="project" value="UniProtKB-UniRule"/>
</dbReference>
<evidence type="ECO:0000256" key="5">
    <source>
        <dbReference type="ARBA" id="ARBA00012765"/>
    </source>
</evidence>
<dbReference type="GO" id="GO:0046294">
    <property type="term" value="P:formaldehyde catabolic process"/>
    <property type="evidence" value="ECO:0007669"/>
    <property type="project" value="UniProtKB-UniRule"/>
</dbReference>
<dbReference type="STRING" id="1429043.X474_20295"/>
<evidence type="ECO:0000256" key="1">
    <source>
        <dbReference type="ARBA" id="ARBA00004058"/>
    </source>
</evidence>
<keyword evidence="9 12" id="KW-0378">Hydrolase</keyword>
<keyword evidence="7 12" id="KW-0963">Cytoplasm</keyword>
<comment type="subcellular location">
    <subcellularLocation>
        <location evidence="2 12">Cytoplasm</location>
    </subcellularLocation>
</comment>
<dbReference type="Pfam" id="PF02289">
    <property type="entry name" value="MCH"/>
    <property type="match status" value="1"/>
</dbReference>
<evidence type="ECO:0000256" key="4">
    <source>
        <dbReference type="ARBA" id="ARBA00006902"/>
    </source>
</evidence>
<dbReference type="UniPathway" id="UPA00562">
    <property type="reaction ID" value="UER00703"/>
</dbReference>
<evidence type="ECO:0000256" key="2">
    <source>
        <dbReference type="ARBA" id="ARBA00004496"/>
    </source>
</evidence>
<dbReference type="InParanoid" id="A0A0D2J1P4"/>
<comment type="similarity">
    <text evidence="4 12">Belongs to the MCH family.</text>
</comment>
<dbReference type="InterPro" id="IPR003209">
    <property type="entry name" value="METHMP_CycHdrlase"/>
</dbReference>
<dbReference type="Proteomes" id="UP000032233">
    <property type="component" value="Unassembled WGS sequence"/>
</dbReference>
<comment type="catalytic activity">
    <reaction evidence="11 12">
        <text>5,10-methenyl-5,6,7,8-tetrahydromethanopterin + H2O = N(5)-formyl-5,6,7,8-tetrahydromethanopterin + H(+)</text>
        <dbReference type="Rhea" id="RHEA:19053"/>
        <dbReference type="ChEBI" id="CHEBI:15377"/>
        <dbReference type="ChEBI" id="CHEBI:15378"/>
        <dbReference type="ChEBI" id="CHEBI:58018"/>
        <dbReference type="ChEBI" id="CHEBI:58337"/>
        <dbReference type="EC" id="3.5.4.27"/>
    </reaction>
</comment>
<protein>
    <recommendedName>
        <fullName evidence="6 12">Methenyltetrahydromethanopterin cyclohydrolase</fullName>
        <ecNumber evidence="5 12">3.5.4.27</ecNumber>
    </recommendedName>
    <alternativeName>
        <fullName evidence="10 12">Methenyl-H4MPT cyclohydrolase</fullName>
    </alternativeName>
</protein>
<gene>
    <name evidence="12" type="primary">mch</name>
    <name evidence="13" type="ORF">X474_20295</name>
</gene>
<dbReference type="GO" id="GO:0005737">
    <property type="term" value="C:cytoplasm"/>
    <property type="evidence" value="ECO:0007669"/>
    <property type="project" value="UniProtKB-SubCell"/>
</dbReference>
<evidence type="ECO:0000256" key="12">
    <source>
        <dbReference type="HAMAP-Rule" id="MF_00486"/>
    </source>
</evidence>
<evidence type="ECO:0000256" key="6">
    <source>
        <dbReference type="ARBA" id="ARBA00020597"/>
    </source>
</evidence>
<dbReference type="Gene3D" id="3.10.340.11">
    <property type="entry name" value="Methenyltetrahydromethanopterin Cyclohydrolase, Chain A, domain 1"/>
    <property type="match status" value="1"/>
</dbReference>
<evidence type="ECO:0000256" key="3">
    <source>
        <dbReference type="ARBA" id="ARBA00005087"/>
    </source>
</evidence>
<evidence type="ECO:0000256" key="11">
    <source>
        <dbReference type="ARBA" id="ARBA00048684"/>
    </source>
</evidence>
<organism evidence="13 14">
    <name type="scientific">Dethiosulfatarculus sandiegensis</name>
    <dbReference type="NCBI Taxonomy" id="1429043"/>
    <lineage>
        <taxon>Bacteria</taxon>
        <taxon>Pseudomonadati</taxon>
        <taxon>Thermodesulfobacteriota</taxon>
        <taxon>Desulfarculia</taxon>
        <taxon>Desulfarculales</taxon>
        <taxon>Desulfarculaceae</taxon>
        <taxon>Dethiosulfatarculus</taxon>
    </lineage>
</organism>
<dbReference type="Gene3D" id="3.30.1030.10">
    <property type="entry name" value="Methenyltetrahydromethanopterin Cyclohydrolase, Chain A, domain 2"/>
    <property type="match status" value="1"/>
</dbReference>
<evidence type="ECO:0000256" key="8">
    <source>
        <dbReference type="ARBA" id="ARBA00022563"/>
    </source>
</evidence>
<dbReference type="SUPFAM" id="SSF56199">
    <property type="entry name" value="Methenyltetrahydromethanopterin cyclohydrolase"/>
    <property type="match status" value="1"/>
</dbReference>
<dbReference type="PATRIC" id="fig|1429043.3.peg.4301"/>
<name>A0A0D2J1P4_9BACT</name>
<keyword evidence="8 12" id="KW-0554">One-carbon metabolism</keyword>
<dbReference type="HAMAP" id="MF_00486">
    <property type="entry name" value="McH"/>
    <property type="match status" value="1"/>
</dbReference>
<dbReference type="AlphaFoldDB" id="A0A0D2J1P4"/>
<evidence type="ECO:0000256" key="10">
    <source>
        <dbReference type="ARBA" id="ARBA00030468"/>
    </source>
</evidence>
<comment type="caution">
    <text evidence="13">The sequence shown here is derived from an EMBL/GenBank/DDBJ whole genome shotgun (WGS) entry which is preliminary data.</text>
</comment>
<dbReference type="EC" id="3.5.4.27" evidence="5 12"/>
<evidence type="ECO:0000256" key="9">
    <source>
        <dbReference type="ARBA" id="ARBA00022801"/>
    </source>
</evidence>
<dbReference type="NCBIfam" id="TIGR03120">
    <property type="entry name" value="one_C_mch"/>
    <property type="match status" value="1"/>
</dbReference>